<sequence length="65" mass="6829">MRIGIIDAGMAGLSYAQALRHQDHNAIVFDKSRGPGGRMSTRCIDTPLGDVAFDQGAQGLDGARA</sequence>
<gene>
    <name evidence="1" type="ORF">C8J26_3154</name>
</gene>
<dbReference type="AlphaFoldDB" id="A0A2T5GJA0"/>
<dbReference type="Gene3D" id="3.90.660.10">
    <property type="match status" value="1"/>
</dbReference>
<dbReference type="PANTHER" id="PTHR16128:SF5">
    <property type="entry name" value="FAD_NAD(P)-BINDING OXIDOREDUCTASE FAMILY PROTEIN"/>
    <property type="match status" value="1"/>
</dbReference>
<dbReference type="Proteomes" id="UP000244189">
    <property type="component" value="Unassembled WGS sequence"/>
</dbReference>
<dbReference type="Pfam" id="PF13450">
    <property type="entry name" value="NAD_binding_8"/>
    <property type="match status" value="1"/>
</dbReference>
<accession>A0A2T5GJA0</accession>
<dbReference type="PANTHER" id="PTHR16128">
    <property type="entry name" value="FAD/NAD(P)-BINDING OXIDOREDUCTASE FAMILY PROTEIN"/>
    <property type="match status" value="1"/>
</dbReference>
<dbReference type="InterPro" id="IPR036188">
    <property type="entry name" value="FAD/NAD-bd_sf"/>
</dbReference>
<dbReference type="SUPFAM" id="SSF51905">
    <property type="entry name" value="FAD/NAD(P)-binding domain"/>
    <property type="match status" value="1"/>
</dbReference>
<evidence type="ECO:0000313" key="2">
    <source>
        <dbReference type="Proteomes" id="UP000244189"/>
    </source>
</evidence>
<keyword evidence="2" id="KW-1185">Reference proteome</keyword>
<evidence type="ECO:0000313" key="1">
    <source>
        <dbReference type="EMBL" id="PTQ59405.1"/>
    </source>
</evidence>
<protein>
    <submittedName>
        <fullName evidence="1">Putative NAD(P)-binding protein</fullName>
    </submittedName>
</protein>
<name>A0A2T5GJA0_9SPHN</name>
<comment type="caution">
    <text evidence="1">The sequence shown here is derived from an EMBL/GenBank/DDBJ whole genome shotgun (WGS) entry which is preliminary data.</text>
</comment>
<dbReference type="Gene3D" id="3.50.50.60">
    <property type="entry name" value="FAD/NAD(P)-binding domain"/>
    <property type="match status" value="1"/>
</dbReference>
<dbReference type="EMBL" id="QAOG01000005">
    <property type="protein sequence ID" value="PTQ59405.1"/>
    <property type="molecule type" value="Genomic_DNA"/>
</dbReference>
<reference evidence="1 2" key="1">
    <citation type="submission" date="2018-04" db="EMBL/GenBank/DDBJ databases">
        <title>Genomic Encyclopedia of Type Strains, Phase III (KMG-III): the genomes of soil and plant-associated and newly described type strains.</title>
        <authorList>
            <person name="Whitman W."/>
        </authorList>
    </citation>
    <scope>NUCLEOTIDE SEQUENCE [LARGE SCALE GENOMIC DNA]</scope>
    <source>
        <strain evidence="1 2">MA101b</strain>
    </source>
</reference>
<organism evidence="1 2">
    <name type="scientific">Sphingomonas aurantiaca</name>
    <dbReference type="NCBI Taxonomy" id="185949"/>
    <lineage>
        <taxon>Bacteria</taxon>
        <taxon>Pseudomonadati</taxon>
        <taxon>Pseudomonadota</taxon>
        <taxon>Alphaproteobacteria</taxon>
        <taxon>Sphingomonadales</taxon>
        <taxon>Sphingomonadaceae</taxon>
        <taxon>Sphingomonas</taxon>
    </lineage>
</organism>
<proteinExistence type="predicted"/>